<reference evidence="1 2" key="1">
    <citation type="journal article" date="2019" name="Mol. Biol. Evol.">
        <title>Blast fungal genomes show frequent chromosomal changes, gene gains and losses, and effector gene turnover.</title>
        <authorList>
            <person name="Gomez Luciano L.B."/>
            <person name="Jason Tsai I."/>
            <person name="Chuma I."/>
            <person name="Tosa Y."/>
            <person name="Chen Y.H."/>
            <person name="Li J.Y."/>
            <person name="Li M.Y."/>
            <person name="Jade Lu M.Y."/>
            <person name="Nakayashiki H."/>
            <person name="Li W.H."/>
        </authorList>
    </citation>
    <scope>NUCLEOTIDE SEQUENCE [LARGE SCALE GENOMIC DNA]</scope>
    <source>
        <strain evidence="1">MZ5-1-6</strain>
    </source>
</reference>
<feature type="non-terminal residue" evidence="1">
    <location>
        <position position="1"/>
    </location>
</feature>
<evidence type="ECO:0000313" key="1">
    <source>
        <dbReference type="EMBL" id="QBZ64595.1"/>
    </source>
</evidence>
<proteinExistence type="predicted"/>
<dbReference type="AlphaFoldDB" id="A0A4P7NQF3"/>
<sequence>FLLLLINFQNLVALGCRIFFLSFYNLRNYPGPLPGICKTGRRCFAVQSAFYIIVHLWCTVSQRIMVPLTDVARRYAGFEFTPGPLIWFFLF</sequence>
<name>A0A4P7NQF3_PYROR</name>
<protein>
    <submittedName>
        <fullName evidence="1">Uncharacterized protein</fullName>
    </submittedName>
</protein>
<accession>A0A4P7NQF3</accession>
<dbReference type="EMBL" id="CP034209">
    <property type="protein sequence ID" value="QBZ64595.1"/>
    <property type="molecule type" value="Genomic_DNA"/>
</dbReference>
<dbReference type="Proteomes" id="UP000294847">
    <property type="component" value="Chromosome 6"/>
</dbReference>
<gene>
    <name evidence="1" type="ORF">PoMZ_06293</name>
</gene>
<organism evidence="1 2">
    <name type="scientific">Pyricularia oryzae</name>
    <name type="common">Rice blast fungus</name>
    <name type="synonym">Magnaporthe oryzae</name>
    <dbReference type="NCBI Taxonomy" id="318829"/>
    <lineage>
        <taxon>Eukaryota</taxon>
        <taxon>Fungi</taxon>
        <taxon>Dikarya</taxon>
        <taxon>Ascomycota</taxon>
        <taxon>Pezizomycotina</taxon>
        <taxon>Sordariomycetes</taxon>
        <taxon>Sordariomycetidae</taxon>
        <taxon>Magnaporthales</taxon>
        <taxon>Pyriculariaceae</taxon>
        <taxon>Pyricularia</taxon>
    </lineage>
</organism>
<evidence type="ECO:0000313" key="2">
    <source>
        <dbReference type="Proteomes" id="UP000294847"/>
    </source>
</evidence>